<feature type="compositionally biased region" description="Polar residues" evidence="1">
    <location>
        <begin position="1"/>
        <end position="10"/>
    </location>
</feature>
<feature type="region of interest" description="Disordered" evidence="1">
    <location>
        <begin position="162"/>
        <end position="185"/>
    </location>
</feature>
<gene>
    <name evidence="2" type="ORF">GQ55_1G403400</name>
</gene>
<dbReference type="STRING" id="1504633.A0A2T7FCK2"/>
<dbReference type="Gramene" id="PUZ77808">
    <property type="protein sequence ID" value="PUZ77808"/>
    <property type="gene ID" value="GQ55_1G403400"/>
</dbReference>
<name>A0A2T7FCK2_9POAL</name>
<dbReference type="Proteomes" id="UP000244336">
    <property type="component" value="Chromosome 1"/>
</dbReference>
<feature type="region of interest" description="Disordered" evidence="1">
    <location>
        <begin position="1"/>
        <end position="21"/>
    </location>
</feature>
<proteinExistence type="predicted"/>
<keyword evidence="3" id="KW-1185">Reference proteome</keyword>
<reference evidence="2 3" key="1">
    <citation type="submission" date="2018-04" db="EMBL/GenBank/DDBJ databases">
        <title>WGS assembly of Panicum hallii var. hallii HAL2.</title>
        <authorList>
            <person name="Lovell J."/>
            <person name="Jenkins J."/>
            <person name="Lowry D."/>
            <person name="Mamidi S."/>
            <person name="Sreedasyam A."/>
            <person name="Weng X."/>
            <person name="Barry K."/>
            <person name="Bonette J."/>
            <person name="Campitelli B."/>
            <person name="Daum C."/>
            <person name="Gordon S."/>
            <person name="Gould B."/>
            <person name="Lipzen A."/>
            <person name="MacQueen A."/>
            <person name="Palacio-Mejia J."/>
            <person name="Plott C."/>
            <person name="Shakirov E."/>
            <person name="Shu S."/>
            <person name="Yoshinaga Y."/>
            <person name="Zane M."/>
            <person name="Rokhsar D."/>
            <person name="Grimwood J."/>
            <person name="Schmutz J."/>
            <person name="Juenger T."/>
        </authorList>
    </citation>
    <scope>NUCLEOTIDE SEQUENCE [LARGE SCALE GENOMIC DNA]</scope>
    <source>
        <strain evidence="3">cv. HAL2</strain>
    </source>
</reference>
<evidence type="ECO:0000313" key="2">
    <source>
        <dbReference type="EMBL" id="PUZ77808.1"/>
    </source>
</evidence>
<dbReference type="EMBL" id="CM009749">
    <property type="protein sequence ID" value="PUZ77808.1"/>
    <property type="molecule type" value="Genomic_DNA"/>
</dbReference>
<evidence type="ECO:0000256" key="1">
    <source>
        <dbReference type="SAM" id="MobiDB-lite"/>
    </source>
</evidence>
<accession>A0A2T7FCK2</accession>
<protein>
    <submittedName>
        <fullName evidence="2">Uncharacterized protein</fullName>
    </submittedName>
</protein>
<evidence type="ECO:0000313" key="3">
    <source>
        <dbReference type="Proteomes" id="UP000244336"/>
    </source>
</evidence>
<dbReference type="AlphaFoldDB" id="A0A2T7FCK2"/>
<organism evidence="2 3">
    <name type="scientific">Panicum hallii var. hallii</name>
    <dbReference type="NCBI Taxonomy" id="1504633"/>
    <lineage>
        <taxon>Eukaryota</taxon>
        <taxon>Viridiplantae</taxon>
        <taxon>Streptophyta</taxon>
        <taxon>Embryophyta</taxon>
        <taxon>Tracheophyta</taxon>
        <taxon>Spermatophyta</taxon>
        <taxon>Magnoliopsida</taxon>
        <taxon>Liliopsida</taxon>
        <taxon>Poales</taxon>
        <taxon>Poaceae</taxon>
        <taxon>PACMAD clade</taxon>
        <taxon>Panicoideae</taxon>
        <taxon>Panicodae</taxon>
        <taxon>Paniceae</taxon>
        <taxon>Panicinae</taxon>
        <taxon>Panicum</taxon>
        <taxon>Panicum sect. Panicum</taxon>
    </lineage>
</organism>
<sequence>MPSDQPSASTPCADAAPAPLSRLESTEDAKLALAAAPATRGSDASVAVDGVRQRLGLARVAVDVGHGAAQSLWSNADEVALLAAAAFSKAHRPRPALPGCGGAAVWLRQGLRLAAHRRGQGVRQAVPPREQVPARCAGGVPPARSRMTARCMTCPPKCEASPTADVVFPPEDNPVVQGSPVMSNA</sequence>